<reference evidence="4 5" key="1">
    <citation type="submission" date="2020-06" db="EMBL/GenBank/DDBJ databases">
        <authorList>
            <person name="Grouzdev D.S."/>
        </authorList>
    </citation>
    <scope>NUCLEOTIDE SEQUENCE [LARGE SCALE GENOMIC DNA]</scope>
    <source>
        <strain evidence="4 5">HO-A22</strain>
    </source>
</reference>
<dbReference type="InterPro" id="IPR000182">
    <property type="entry name" value="GNAT_dom"/>
</dbReference>
<dbReference type="Pfam" id="PF00583">
    <property type="entry name" value="Acetyltransf_1"/>
    <property type="match status" value="1"/>
</dbReference>
<keyword evidence="1 4" id="KW-0808">Transferase</keyword>
<dbReference type="EMBL" id="JABWDU010000002">
    <property type="protein sequence ID" value="NVD39106.1"/>
    <property type="molecule type" value="Genomic_DNA"/>
</dbReference>
<organism evidence="4 5">
    <name type="scientific">Ensifer oleiphilus</name>
    <dbReference type="NCBI Taxonomy" id="2742698"/>
    <lineage>
        <taxon>Bacteria</taxon>
        <taxon>Pseudomonadati</taxon>
        <taxon>Pseudomonadota</taxon>
        <taxon>Alphaproteobacteria</taxon>
        <taxon>Hyphomicrobiales</taxon>
        <taxon>Rhizobiaceae</taxon>
        <taxon>Sinorhizobium/Ensifer group</taxon>
        <taxon>Ensifer</taxon>
    </lineage>
</organism>
<evidence type="ECO:0000313" key="5">
    <source>
        <dbReference type="Proteomes" id="UP000520198"/>
    </source>
</evidence>
<evidence type="ECO:0000256" key="1">
    <source>
        <dbReference type="ARBA" id="ARBA00022679"/>
    </source>
</evidence>
<dbReference type="Gene3D" id="3.40.630.30">
    <property type="match status" value="1"/>
</dbReference>
<dbReference type="RefSeq" id="WP_176352686.1">
    <property type="nucleotide sequence ID" value="NZ_JABWDU010000002.1"/>
</dbReference>
<comment type="caution">
    <text evidence="4">The sequence shown here is derived from an EMBL/GenBank/DDBJ whole genome shotgun (WGS) entry which is preliminary data.</text>
</comment>
<dbReference type="GO" id="GO:0008080">
    <property type="term" value="F:N-acetyltransferase activity"/>
    <property type="evidence" value="ECO:0007669"/>
    <property type="project" value="TreeGrafter"/>
</dbReference>
<keyword evidence="2" id="KW-0012">Acyltransferase</keyword>
<dbReference type="AlphaFoldDB" id="A0A7Y6UM85"/>
<sequence length="158" mass="17112">MTNTLSIRPFTQGDVPAVLALMRGLAVFEGYIDKFAVTEKDLIDHGLGETPRFGVLVADLEGRVVGIAVHYVVPWTYDLKPTVILKELFVEEGARSSGAGAALVAALKRHATAIGAPRVNWTVLAGNEPAKRFYRRQGGAPDDVWEPWTLAVPASDEN</sequence>
<evidence type="ECO:0000313" key="4">
    <source>
        <dbReference type="EMBL" id="NVD39106.1"/>
    </source>
</evidence>
<name>A0A7Y6UM85_9HYPH</name>
<feature type="domain" description="N-acetyltransferase" evidence="3">
    <location>
        <begin position="5"/>
        <end position="158"/>
    </location>
</feature>
<proteinExistence type="predicted"/>
<dbReference type="Proteomes" id="UP000520198">
    <property type="component" value="Unassembled WGS sequence"/>
</dbReference>
<accession>A0A7Y6UM85</accession>
<gene>
    <name evidence="4" type="ORF">HT585_09590</name>
</gene>
<dbReference type="PANTHER" id="PTHR10545:SF29">
    <property type="entry name" value="GH14572P-RELATED"/>
    <property type="match status" value="1"/>
</dbReference>
<evidence type="ECO:0000256" key="2">
    <source>
        <dbReference type="ARBA" id="ARBA00023315"/>
    </source>
</evidence>
<protein>
    <submittedName>
        <fullName evidence="4">GNAT family N-acetyltransferase</fullName>
    </submittedName>
</protein>
<keyword evidence="5" id="KW-1185">Reference proteome</keyword>
<dbReference type="PANTHER" id="PTHR10545">
    <property type="entry name" value="DIAMINE N-ACETYLTRANSFERASE"/>
    <property type="match status" value="1"/>
</dbReference>
<dbReference type="InterPro" id="IPR016181">
    <property type="entry name" value="Acyl_CoA_acyltransferase"/>
</dbReference>
<dbReference type="SUPFAM" id="SSF55729">
    <property type="entry name" value="Acyl-CoA N-acyltransferases (Nat)"/>
    <property type="match status" value="1"/>
</dbReference>
<dbReference type="PROSITE" id="PS51186">
    <property type="entry name" value="GNAT"/>
    <property type="match status" value="1"/>
</dbReference>
<dbReference type="InterPro" id="IPR051016">
    <property type="entry name" value="Diverse_Substrate_AcTransf"/>
</dbReference>
<evidence type="ECO:0000259" key="3">
    <source>
        <dbReference type="PROSITE" id="PS51186"/>
    </source>
</evidence>